<keyword evidence="1" id="KW-0812">Transmembrane</keyword>
<feature type="transmembrane region" description="Helical" evidence="1">
    <location>
        <begin position="6"/>
        <end position="24"/>
    </location>
</feature>
<dbReference type="AlphaFoldDB" id="A0A6C0H472"/>
<protein>
    <submittedName>
        <fullName evidence="2">Uncharacterized protein</fullName>
    </submittedName>
</protein>
<dbReference type="EMBL" id="MN739861">
    <property type="protein sequence ID" value="QHT75036.1"/>
    <property type="molecule type" value="Genomic_DNA"/>
</dbReference>
<evidence type="ECO:0000256" key="1">
    <source>
        <dbReference type="SAM" id="Phobius"/>
    </source>
</evidence>
<keyword evidence="1" id="KW-1133">Transmembrane helix</keyword>
<name>A0A6C0H472_9ZZZZ</name>
<keyword evidence="1" id="KW-0472">Membrane</keyword>
<sequence length="52" mass="6065">MKALQLSYIIFYPISSIWSSFGLIKNKCFFIGNMNIADIELKNMLESEYIIL</sequence>
<reference evidence="2" key="1">
    <citation type="journal article" date="2020" name="Nature">
        <title>Giant virus diversity and host interactions through global metagenomics.</title>
        <authorList>
            <person name="Schulz F."/>
            <person name="Roux S."/>
            <person name="Paez-Espino D."/>
            <person name="Jungbluth S."/>
            <person name="Walsh D.A."/>
            <person name="Denef V.J."/>
            <person name="McMahon K.D."/>
            <person name="Konstantinidis K.T."/>
            <person name="Eloe-Fadrosh E.A."/>
            <person name="Kyrpides N.C."/>
            <person name="Woyke T."/>
        </authorList>
    </citation>
    <scope>NUCLEOTIDE SEQUENCE</scope>
    <source>
        <strain evidence="2">GVMAG-M-3300023179-62</strain>
    </source>
</reference>
<proteinExistence type="predicted"/>
<accession>A0A6C0H472</accession>
<evidence type="ECO:0000313" key="2">
    <source>
        <dbReference type="EMBL" id="QHT75036.1"/>
    </source>
</evidence>
<organism evidence="2">
    <name type="scientific">viral metagenome</name>
    <dbReference type="NCBI Taxonomy" id="1070528"/>
    <lineage>
        <taxon>unclassified sequences</taxon>
        <taxon>metagenomes</taxon>
        <taxon>organismal metagenomes</taxon>
    </lineage>
</organism>